<feature type="domain" description="Nucleoporin Nup120/160 beta-propeller" evidence="5">
    <location>
        <begin position="117"/>
        <end position="575"/>
    </location>
</feature>
<dbReference type="InterPro" id="IPR059141">
    <property type="entry name" value="Beta-prop_Nup120_160"/>
</dbReference>
<protein>
    <submittedName>
        <fullName evidence="8">Uncharacterized protein</fullName>
    </submittedName>
</protein>
<gene>
    <name evidence="8" type="ORF">WBA_LOCUS2174</name>
</gene>
<feature type="domain" description="NUP160 C-terminal TPR" evidence="6">
    <location>
        <begin position="1140"/>
        <end position="1313"/>
    </location>
</feature>
<evidence type="ECO:0000256" key="2">
    <source>
        <dbReference type="ARBA" id="ARBA00022448"/>
    </source>
</evidence>
<evidence type="ECO:0000259" key="7">
    <source>
        <dbReference type="Pfam" id="PF23354"/>
    </source>
</evidence>
<keyword evidence="4" id="KW-1133">Transmembrane helix</keyword>
<dbReference type="Pfam" id="PF23347">
    <property type="entry name" value="TPR_Nup160_C"/>
    <property type="match status" value="1"/>
</dbReference>
<keyword evidence="3" id="KW-0539">Nucleus</keyword>
<dbReference type="FunCoup" id="A0A3P7FD77">
    <property type="interactions" value="134"/>
</dbReference>
<evidence type="ECO:0000256" key="4">
    <source>
        <dbReference type="SAM" id="Phobius"/>
    </source>
</evidence>
<dbReference type="Pfam" id="PF11715">
    <property type="entry name" value="Beta-prop_Nup120_160"/>
    <property type="match status" value="1"/>
</dbReference>
<keyword evidence="4" id="KW-0812">Transmembrane</keyword>
<evidence type="ECO:0000313" key="8">
    <source>
        <dbReference type="EMBL" id="VDM08788.1"/>
    </source>
</evidence>
<dbReference type="InParanoid" id="A0A3P7FD77"/>
<dbReference type="OrthoDB" id="5792595at2759"/>
<dbReference type="OMA" id="YAYLLIM"/>
<name>A0A3P7FD77_WUCBA</name>
<keyword evidence="9" id="KW-1185">Reference proteome</keyword>
<dbReference type="InterPro" id="IPR021717">
    <property type="entry name" value="Nucleoporin_Nup160"/>
</dbReference>
<evidence type="ECO:0000313" key="9">
    <source>
        <dbReference type="Proteomes" id="UP000270924"/>
    </source>
</evidence>
<proteinExistence type="predicted"/>
<dbReference type="Proteomes" id="UP000270924">
    <property type="component" value="Unassembled WGS sequence"/>
</dbReference>
<evidence type="ECO:0000256" key="1">
    <source>
        <dbReference type="ARBA" id="ARBA00004123"/>
    </source>
</evidence>
<reference evidence="8 9" key="1">
    <citation type="submission" date="2018-11" db="EMBL/GenBank/DDBJ databases">
        <authorList>
            <consortium name="Pathogen Informatics"/>
        </authorList>
    </citation>
    <scope>NUCLEOTIDE SEQUENCE [LARGE SCALE GENOMIC DNA]</scope>
</reference>
<dbReference type="PANTHER" id="PTHR21286:SF0">
    <property type="entry name" value="NUCLEAR PORE COMPLEX PROTEIN NUP160"/>
    <property type="match status" value="1"/>
</dbReference>
<dbReference type="PANTHER" id="PTHR21286">
    <property type="entry name" value="NUCLEAR PORE COMPLEX PROTEIN NUP160"/>
    <property type="match status" value="1"/>
</dbReference>
<dbReference type="AlphaFoldDB" id="A0A3P7FD77"/>
<dbReference type="GO" id="GO:0005643">
    <property type="term" value="C:nuclear pore"/>
    <property type="evidence" value="ECO:0007669"/>
    <property type="project" value="UniProtKB-ARBA"/>
</dbReference>
<dbReference type="Pfam" id="PF23354">
    <property type="entry name" value="TPR_NUP160_120_M"/>
    <property type="match status" value="1"/>
</dbReference>
<evidence type="ECO:0000259" key="6">
    <source>
        <dbReference type="Pfam" id="PF23347"/>
    </source>
</evidence>
<evidence type="ECO:0000259" key="5">
    <source>
        <dbReference type="Pfam" id="PF11715"/>
    </source>
</evidence>
<sequence>MCHTFITLDELERCLSYVPTYELPGMTDCLKGEELVFAATYTFQPIRMYYVSEMYCKIGEELRTLTNEEVEPAVGSYDFRDVPDMIDRFIIWLVPFILFFYTLSHLEQRSNRSSLLLEERSVERSFNFASLCFSFSPVNVIPGTQFSFAHNKLILIVPTQNALYRFTFEIAIQKKDKVQSVLKLSEDQAFLYNYDSYELTSSKSACRASIVHTTSTGTSAVYSLGDGQIVLVQMRHEPGSRGQGYEKVIRGEGLLQRVMKAAHQLSLVVSLASCVVHHDILFYVLFDDRRLHVYMNGKKEYDGNLYDIMIRNSHGGDGEQVTVEMVKTCSNANCFYAVVLFQIDDHCVFMLGKIDPYLLPEHSGYFSFINIFQTESGVVDFTCVVQEDILDIICLCKVSDGIRYCLRTASIDCLNGVLTIPWKGVNEIHGGDPEVSVLQAKPKQSVATQKSYIFDPNRYPFGIVLRSLQLVCKKGTFNWELLSRRHDWRMLREAAERYCGSLEFDQHYVTREDRSLLATKPPNQAAEERFWATLTKMCNELIQNECLSLGLWHSVPLGLYGTVQQGRFTVCRPGDEQLRWFERLIGYDEKNVQICWEIVTKFATGGLVASAVSVEESEQFVNAFPTVSHIFEDAIRKFTELRPVDDFDLDTAAETPFHGSFTVGLLATHFERLIDDRLALSQCFIALMELVKTIYSSQDETIPLDARWGLTVNTHEKSLHDMNRQFSILSQTMKLRISIDNYNEISLADGFFASSGLPTILSYAQDKELVGEEDDTEEDEEETSEDKAGIGVEKFPYVSPLKQSTSAYSQFINRIVNDAVVVLWPENTAMVLARFLANYHQYSALQAYCQLNEPYITELCAAFRFFEGYALAGLGDPEKALQSFLNAVEGINREDEALNRVLSPDGNFSEEPYNELQYLLKVMSVMEAHGFHEQLVYLSKRALKEALQSKHSKVLPGLYTSVFKFELITERYEEALNTLLSNPIPENRRICLRELLAKLIEQRKNAVIVDLNYGNMEQQVVSILKANARTSDISKEGYFYELIYAFHVKRDLFQRAALTMLEYSCRLQSELQNRNVLSRRSRALSIVVSLLSLLPEADQFLTLPASLEKSKNPTEQIEKTDEQTKIEPKIGKNALVIWMLNDISKRALLSSARLALFDANYNPKEKKSIPPPIKLDEIFEQLIQKKLFDYAWEVSKVFDLKPYPLLKAVTVECIHLDAKPPKGEPSWVAKNRKFVRKIPSLRERHWAILRGYVEVAMRRCPEDFTVLWTVTYVFLQHQWHIPPWLSNCYEDKCAAQYAYLLIMFDHLHLACETLKKKITLESKKITSRNSQCLIPATEIDWVLWLISKRDDVTLKEVSYAFSKSLYIL</sequence>
<dbReference type="EMBL" id="UYWW01000554">
    <property type="protein sequence ID" value="VDM08788.1"/>
    <property type="molecule type" value="Genomic_DNA"/>
</dbReference>
<keyword evidence="2" id="KW-0813">Transport</keyword>
<organism evidence="8 9">
    <name type="scientific">Wuchereria bancrofti</name>
    <dbReference type="NCBI Taxonomy" id="6293"/>
    <lineage>
        <taxon>Eukaryota</taxon>
        <taxon>Metazoa</taxon>
        <taxon>Ecdysozoa</taxon>
        <taxon>Nematoda</taxon>
        <taxon>Chromadorea</taxon>
        <taxon>Rhabditida</taxon>
        <taxon>Spirurina</taxon>
        <taxon>Spiruromorpha</taxon>
        <taxon>Filarioidea</taxon>
        <taxon>Onchocercidae</taxon>
        <taxon>Wuchereria</taxon>
    </lineage>
</organism>
<keyword evidence="4" id="KW-0472">Membrane</keyword>
<feature type="domain" description="NUP160 middle TPR" evidence="7">
    <location>
        <begin position="824"/>
        <end position="1093"/>
    </location>
</feature>
<dbReference type="InterPro" id="IPR056536">
    <property type="entry name" value="TPR_NUP160_C"/>
</dbReference>
<dbReference type="InterPro" id="IPR056535">
    <property type="entry name" value="TPR_NUP160_M"/>
</dbReference>
<feature type="transmembrane region" description="Helical" evidence="4">
    <location>
        <begin position="89"/>
        <end position="106"/>
    </location>
</feature>
<comment type="subcellular location">
    <subcellularLocation>
        <location evidence="1">Nucleus</location>
    </subcellularLocation>
</comment>
<dbReference type="GO" id="GO:0017056">
    <property type="term" value="F:structural constituent of nuclear pore"/>
    <property type="evidence" value="ECO:0007669"/>
    <property type="project" value="TreeGrafter"/>
</dbReference>
<evidence type="ECO:0000256" key="3">
    <source>
        <dbReference type="ARBA" id="ARBA00023242"/>
    </source>
</evidence>
<accession>A0A3P7FD77</accession>